<dbReference type="GO" id="GO:0016020">
    <property type="term" value="C:membrane"/>
    <property type="evidence" value="ECO:0007669"/>
    <property type="project" value="InterPro"/>
</dbReference>
<dbReference type="InterPro" id="IPR003594">
    <property type="entry name" value="HATPase_dom"/>
</dbReference>
<evidence type="ECO:0000259" key="3">
    <source>
        <dbReference type="Pfam" id="PF06580"/>
    </source>
</evidence>
<dbReference type="Gene3D" id="3.30.565.10">
    <property type="entry name" value="Histidine kinase-like ATPase, C-terminal domain"/>
    <property type="match status" value="1"/>
</dbReference>
<feature type="domain" description="Signal transduction histidine kinase internal region" evidence="3">
    <location>
        <begin position="209"/>
        <end position="288"/>
    </location>
</feature>
<accession>A0A840RW66</accession>
<dbReference type="GO" id="GO:0000155">
    <property type="term" value="F:phosphorelay sensor kinase activity"/>
    <property type="evidence" value="ECO:0007669"/>
    <property type="project" value="InterPro"/>
</dbReference>
<feature type="domain" description="Histidine kinase/HSP90-like ATPase" evidence="2">
    <location>
        <begin position="309"/>
        <end position="395"/>
    </location>
</feature>
<proteinExistence type="predicted"/>
<reference evidence="4 5" key="1">
    <citation type="submission" date="2020-08" db="EMBL/GenBank/DDBJ databases">
        <title>Genomic Encyclopedia of Type Strains, Phase IV (KMG-IV): sequencing the most valuable type-strain genomes for metagenomic binning, comparative biology and taxonomic classification.</title>
        <authorList>
            <person name="Goeker M."/>
        </authorList>
    </citation>
    <scope>NUCLEOTIDE SEQUENCE [LARGE SCALE GENOMIC DNA]</scope>
    <source>
        <strain evidence="4 5">DSM 23958</strain>
    </source>
</reference>
<name>A0A840RW66_9BURK</name>
<dbReference type="AlphaFoldDB" id="A0A840RW66"/>
<evidence type="ECO:0000259" key="2">
    <source>
        <dbReference type="Pfam" id="PF02518"/>
    </source>
</evidence>
<keyword evidence="5" id="KW-1185">Reference proteome</keyword>
<evidence type="ECO:0000256" key="1">
    <source>
        <dbReference type="SAM" id="Phobius"/>
    </source>
</evidence>
<protein>
    <recommendedName>
        <fullName evidence="6">Histidine kinase</fullName>
    </recommendedName>
</protein>
<dbReference type="SUPFAM" id="SSF55874">
    <property type="entry name" value="ATPase domain of HSP90 chaperone/DNA topoisomerase II/histidine kinase"/>
    <property type="match status" value="1"/>
</dbReference>
<evidence type="ECO:0000313" key="4">
    <source>
        <dbReference type="EMBL" id="MBB5202917.1"/>
    </source>
</evidence>
<comment type="caution">
    <text evidence="4">The sequence shown here is derived from an EMBL/GenBank/DDBJ whole genome shotgun (WGS) entry which is preliminary data.</text>
</comment>
<dbReference type="InterPro" id="IPR036890">
    <property type="entry name" value="HATPase_C_sf"/>
</dbReference>
<dbReference type="OrthoDB" id="9148785at2"/>
<feature type="transmembrane region" description="Helical" evidence="1">
    <location>
        <begin position="56"/>
        <end position="74"/>
    </location>
</feature>
<keyword evidence="1" id="KW-0472">Membrane</keyword>
<feature type="transmembrane region" description="Helical" evidence="1">
    <location>
        <begin position="80"/>
        <end position="99"/>
    </location>
</feature>
<keyword evidence="1" id="KW-0812">Transmembrane</keyword>
<dbReference type="InterPro" id="IPR050640">
    <property type="entry name" value="Bact_2-comp_sensor_kinase"/>
</dbReference>
<dbReference type="InterPro" id="IPR010559">
    <property type="entry name" value="Sig_transdc_His_kin_internal"/>
</dbReference>
<evidence type="ECO:0000313" key="5">
    <source>
        <dbReference type="Proteomes" id="UP000554837"/>
    </source>
</evidence>
<dbReference type="PANTHER" id="PTHR34220">
    <property type="entry name" value="SENSOR HISTIDINE KINASE YPDA"/>
    <property type="match status" value="1"/>
</dbReference>
<dbReference type="Pfam" id="PF02518">
    <property type="entry name" value="HATPase_c"/>
    <property type="match status" value="1"/>
</dbReference>
<dbReference type="Proteomes" id="UP000554837">
    <property type="component" value="Unassembled WGS sequence"/>
</dbReference>
<dbReference type="PANTHER" id="PTHR34220:SF7">
    <property type="entry name" value="SENSOR HISTIDINE KINASE YPDA"/>
    <property type="match status" value="1"/>
</dbReference>
<dbReference type="EMBL" id="JACHHO010000001">
    <property type="protein sequence ID" value="MBB5202917.1"/>
    <property type="molecule type" value="Genomic_DNA"/>
</dbReference>
<organism evidence="4 5">
    <name type="scientific">Inhella inkyongensis</name>
    <dbReference type="NCBI Taxonomy" id="392593"/>
    <lineage>
        <taxon>Bacteria</taxon>
        <taxon>Pseudomonadati</taxon>
        <taxon>Pseudomonadota</taxon>
        <taxon>Betaproteobacteria</taxon>
        <taxon>Burkholderiales</taxon>
        <taxon>Sphaerotilaceae</taxon>
        <taxon>Inhella</taxon>
    </lineage>
</organism>
<dbReference type="Pfam" id="PF06580">
    <property type="entry name" value="His_kinase"/>
    <property type="match status" value="1"/>
</dbReference>
<keyword evidence="1" id="KW-1133">Transmembrane helix</keyword>
<evidence type="ECO:0008006" key="6">
    <source>
        <dbReference type="Google" id="ProtNLM"/>
    </source>
</evidence>
<sequence>MNSSTVPTVAPRSLAEGNRFQRAYFRWAQPYYAKMSPDVREQVEAIDRHLYSRQGLGTWLGIAGGLGGATLGLHANGMGWGMALLLSLLVGFVFLSLVINLWMQPEKIAKSFGSIKRVGWMLALGMAGALFGTVFGFWAKRGQFDWLAYQSQMTNKIASFLPGVAVGMLGSFLVLWSLAQVRTRVLQRQRDQARLVGERDAATAQARQAQLQLLQAQIQPHFIFNTLAALQHWVDRSDPRAGPLLRQVSAFLRAATEMLGKDSVSLVEELAQVEHYLGIMKARWGERLRFELGCAPELHPLSLPPGLVLTLVENAVEHGLSHQLDGGQVWVEAGLNAAGQVQIQVRDDGAGLAPQWQAGVGLANVRERLQHHFGPDADLTLQPRDGGGCVATLSFSR</sequence>
<dbReference type="RefSeq" id="WP_138857994.1">
    <property type="nucleotide sequence ID" value="NZ_CP040709.1"/>
</dbReference>
<gene>
    <name evidence="4" type="ORF">HNQ51_000210</name>
</gene>
<feature type="transmembrane region" description="Helical" evidence="1">
    <location>
        <begin position="120"/>
        <end position="139"/>
    </location>
</feature>
<feature type="transmembrane region" description="Helical" evidence="1">
    <location>
        <begin position="159"/>
        <end position="179"/>
    </location>
</feature>